<evidence type="ECO:0000256" key="1">
    <source>
        <dbReference type="RuleBase" id="RU363097"/>
    </source>
</evidence>
<dbReference type="CDD" id="cd05236">
    <property type="entry name" value="FAR-N_SDR_e"/>
    <property type="match status" value="1"/>
</dbReference>
<accession>A0A194UV75</accession>
<dbReference type="EC" id="1.2.1.84" evidence="1"/>
<dbReference type="EMBL" id="KN714681">
    <property type="protein sequence ID" value="KUI55511.1"/>
    <property type="molecule type" value="Genomic_DNA"/>
</dbReference>
<organism evidence="3 4">
    <name type="scientific">Cytospora mali</name>
    <name type="common">Apple Valsa canker fungus</name>
    <name type="synonym">Valsa mali</name>
    <dbReference type="NCBI Taxonomy" id="578113"/>
    <lineage>
        <taxon>Eukaryota</taxon>
        <taxon>Fungi</taxon>
        <taxon>Dikarya</taxon>
        <taxon>Ascomycota</taxon>
        <taxon>Pezizomycotina</taxon>
        <taxon>Sordariomycetes</taxon>
        <taxon>Sordariomycetidae</taxon>
        <taxon>Diaporthales</taxon>
        <taxon>Cytosporaceae</taxon>
        <taxon>Cytospora</taxon>
    </lineage>
</organism>
<dbReference type="GO" id="GO:0035336">
    <property type="term" value="P:long-chain fatty-acyl-CoA metabolic process"/>
    <property type="evidence" value="ECO:0007669"/>
    <property type="project" value="TreeGrafter"/>
</dbReference>
<sequence>MPAESQAAPITILLTGVTGFLGKVVLEELIRQRAEGAFHFDRVLLPIRSSRGQTVFERFFGKVIKSPCFSRLPSGWHNDVTVIPGDLMEPDCGVNPGSMEELTRKVTHIIHCAGCVSFDSPMNVLLAENMTASLNILQLAQKCPNLKRLVATSTAYETLPALPRPAEQILVEIIQGKITADQIRHETGHPNNYTLAKCLTEHFIVQKKGVTPLTIVRPSIISASWKYPFPGWIDSFAALASPISAFALGGLKVLHGEPSAILDVVPVDKVAGCLIREALFSQDSNINHETAPIKFVHCVSTTKHGPSTWDIVYDTVMYFSKPENTILYKPSGWYVGTDDRLFCLYKFIFQYLPIKLAEFTALLTLDWDGAAKARKMLMRLQQIDTHFRYFVENTYDYHCAVEVLPDDFDKRAYMQTILEGMRQNLLLPLLTKMKPKEAVVKATVKDSCEDQ</sequence>
<dbReference type="GO" id="GO:0102965">
    <property type="term" value="F:alcohol-forming long-chain fatty acyl-CoA reductase activity"/>
    <property type="evidence" value="ECO:0007669"/>
    <property type="project" value="UniProtKB-EC"/>
</dbReference>
<dbReference type="InterPro" id="IPR013120">
    <property type="entry name" value="FAR_NAD-bd"/>
</dbReference>
<feature type="domain" description="Thioester reductase (TE)" evidence="2">
    <location>
        <begin position="14"/>
        <end position="271"/>
    </location>
</feature>
<dbReference type="PANTHER" id="PTHR11011">
    <property type="entry name" value="MALE STERILITY PROTEIN 2-RELATED"/>
    <property type="match status" value="1"/>
</dbReference>
<comment type="similarity">
    <text evidence="1">Belongs to the fatty acyl-CoA reductase family.</text>
</comment>
<gene>
    <name evidence="3" type="ORF">VP1G_02927</name>
</gene>
<dbReference type="SUPFAM" id="SSF51735">
    <property type="entry name" value="NAD(P)-binding Rossmann-fold domains"/>
    <property type="match status" value="1"/>
</dbReference>
<keyword evidence="1" id="KW-0560">Oxidoreductase</keyword>
<dbReference type="Gene3D" id="3.40.50.720">
    <property type="entry name" value="NAD(P)-binding Rossmann-like Domain"/>
    <property type="match status" value="1"/>
</dbReference>
<dbReference type="Proteomes" id="UP000078576">
    <property type="component" value="Unassembled WGS sequence"/>
</dbReference>
<evidence type="ECO:0000259" key="2">
    <source>
        <dbReference type="Pfam" id="PF07993"/>
    </source>
</evidence>
<dbReference type="InterPro" id="IPR026055">
    <property type="entry name" value="FAR"/>
</dbReference>
<dbReference type="OrthoDB" id="429813at2759"/>
<dbReference type="InterPro" id="IPR036291">
    <property type="entry name" value="NAD(P)-bd_dom_sf"/>
</dbReference>
<evidence type="ECO:0000313" key="3">
    <source>
        <dbReference type="EMBL" id="KUI55511.1"/>
    </source>
</evidence>
<keyword evidence="1" id="KW-0444">Lipid biosynthesis</keyword>
<evidence type="ECO:0000313" key="4">
    <source>
        <dbReference type="Proteomes" id="UP000078576"/>
    </source>
</evidence>
<comment type="function">
    <text evidence="1">Catalyzes the reduction of fatty acyl-CoA to fatty alcohols.</text>
</comment>
<reference evidence="4" key="1">
    <citation type="submission" date="2014-12" db="EMBL/GenBank/DDBJ databases">
        <title>Genome Sequence of Valsa Canker Pathogens Uncovers a Specific Adaption of Colonization on Woody Bark.</title>
        <authorList>
            <person name="Yin Z."/>
            <person name="Liu H."/>
            <person name="Gao X."/>
            <person name="Li Z."/>
            <person name="Song N."/>
            <person name="Ke X."/>
            <person name="Dai Q."/>
            <person name="Wu Y."/>
            <person name="Sun Y."/>
            <person name="Xu J.-R."/>
            <person name="Kang Z.K."/>
            <person name="Wang L."/>
            <person name="Huang L."/>
        </authorList>
    </citation>
    <scope>NUCLEOTIDE SEQUENCE [LARGE SCALE GENOMIC DNA]</scope>
    <source>
        <strain evidence="4">SXYL134</strain>
    </source>
</reference>
<keyword evidence="4" id="KW-1185">Reference proteome</keyword>
<protein>
    <recommendedName>
        <fullName evidence="1">Fatty acyl-CoA reductase</fullName>
        <ecNumber evidence="1">1.2.1.84</ecNumber>
    </recommendedName>
</protein>
<comment type="catalytic activity">
    <reaction evidence="1">
        <text>a long-chain fatty acyl-CoA + 2 NADPH + 2 H(+) = a long-chain primary fatty alcohol + 2 NADP(+) + CoA</text>
        <dbReference type="Rhea" id="RHEA:52716"/>
        <dbReference type="ChEBI" id="CHEBI:15378"/>
        <dbReference type="ChEBI" id="CHEBI:57287"/>
        <dbReference type="ChEBI" id="CHEBI:57783"/>
        <dbReference type="ChEBI" id="CHEBI:58349"/>
        <dbReference type="ChEBI" id="CHEBI:77396"/>
        <dbReference type="ChEBI" id="CHEBI:83139"/>
        <dbReference type="EC" id="1.2.1.84"/>
    </reaction>
</comment>
<dbReference type="Pfam" id="PF07993">
    <property type="entry name" value="NAD_binding_4"/>
    <property type="match status" value="1"/>
</dbReference>
<keyword evidence="1" id="KW-0443">Lipid metabolism</keyword>
<dbReference type="PANTHER" id="PTHR11011:SF45">
    <property type="entry name" value="FATTY ACYL-COA REDUCTASE CG8306-RELATED"/>
    <property type="match status" value="1"/>
</dbReference>
<name>A0A194UV75_CYTMA</name>
<dbReference type="GO" id="GO:0080019">
    <property type="term" value="F:alcohol-forming very long-chain fatty acyl-CoA reductase activity"/>
    <property type="evidence" value="ECO:0007669"/>
    <property type="project" value="InterPro"/>
</dbReference>
<proteinExistence type="inferred from homology"/>
<dbReference type="STRING" id="694573.A0A194UV75"/>
<keyword evidence="1" id="KW-0521">NADP</keyword>
<dbReference type="AlphaFoldDB" id="A0A194UV75"/>